<dbReference type="Gene3D" id="3.40.30.10">
    <property type="entry name" value="Glutaredoxin"/>
    <property type="match status" value="1"/>
</dbReference>
<evidence type="ECO:0000313" key="1">
    <source>
        <dbReference type="EMBL" id="KAK6354084.1"/>
    </source>
</evidence>
<protein>
    <submittedName>
        <fullName evidence="1">Uncharacterized protein</fullName>
    </submittedName>
</protein>
<comment type="caution">
    <text evidence="1">The sequence shown here is derived from an EMBL/GenBank/DDBJ whole genome shotgun (WGS) entry which is preliminary data.</text>
</comment>
<dbReference type="InterPro" id="IPR036249">
    <property type="entry name" value="Thioredoxin-like_sf"/>
</dbReference>
<dbReference type="Pfam" id="PF06999">
    <property type="entry name" value="Suc_Fer-like"/>
    <property type="match status" value="1"/>
</dbReference>
<dbReference type="SUPFAM" id="SSF52833">
    <property type="entry name" value="Thioredoxin-like"/>
    <property type="match status" value="1"/>
</dbReference>
<keyword evidence="2" id="KW-1185">Reference proteome</keyword>
<reference evidence="1 2" key="1">
    <citation type="submission" date="2019-10" db="EMBL/GenBank/DDBJ databases">
        <authorList>
            <person name="Palmer J.M."/>
        </authorList>
    </citation>
    <scope>NUCLEOTIDE SEQUENCE [LARGE SCALE GENOMIC DNA]</scope>
    <source>
        <strain evidence="1 2">TWF730</strain>
    </source>
</reference>
<gene>
    <name evidence="1" type="ORF">TWF730_008502</name>
</gene>
<dbReference type="CDD" id="cd03062">
    <property type="entry name" value="TRX_Fd_Sucrase"/>
    <property type="match status" value="1"/>
</dbReference>
<dbReference type="AlphaFoldDB" id="A0AAV9V5N0"/>
<dbReference type="PANTHER" id="PTHR31902">
    <property type="entry name" value="ACTIN PATCHES DISTAL PROTEIN 1"/>
    <property type="match status" value="1"/>
</dbReference>
<name>A0AAV9V5N0_9PEZI</name>
<proteinExistence type="predicted"/>
<accession>A0AAV9V5N0</accession>
<dbReference type="PANTHER" id="PTHR31902:SF14">
    <property type="entry name" value="ACTIN PATCHES DISTAL PROTEIN 1"/>
    <property type="match status" value="1"/>
</dbReference>
<dbReference type="EMBL" id="JAVHNS010000005">
    <property type="protein sequence ID" value="KAK6354084.1"/>
    <property type="molecule type" value="Genomic_DNA"/>
</dbReference>
<evidence type="ECO:0000313" key="2">
    <source>
        <dbReference type="Proteomes" id="UP001373714"/>
    </source>
</evidence>
<dbReference type="Proteomes" id="UP001373714">
    <property type="component" value="Unassembled WGS sequence"/>
</dbReference>
<sequence>MNLQTSFPRTIGRIQRFREFGGWQQHVVYSRRVRLQLPSTFLNPTVNTLQFRDYSSRLNVPFIESCPCESDITIPDLGTEKIDQTSTLAGVITRHYRHVLVHTGTIDWPSRIEDSTSNSKISKLKSMIFGKTDSEQNTSITTKLKSLVSRGSIYVDPFHPILVTNTSLPTDPSAKENHGTISIFPDAIELTSIENSTESIRSLLTSFLLSPSNPLSSTHQERGAFTTKKITKPVILTCSHGNRDKRCGILGPAITKAFKESLERDRESNRIDCIVGDISHIGGHKFAGNVIIHLPGDHLLSKAINDVPGSNTSVSSLGEHESNKLPMRSVSIWYGRVMPYHVEGILETTLKQGKIIKELLRGIVNSNGDLVNLQNIGLK</sequence>
<dbReference type="InterPro" id="IPR009737">
    <property type="entry name" value="Aim32/Apd1-like"/>
</dbReference>
<organism evidence="1 2">
    <name type="scientific">Orbilia blumenaviensis</name>
    <dbReference type="NCBI Taxonomy" id="1796055"/>
    <lineage>
        <taxon>Eukaryota</taxon>
        <taxon>Fungi</taxon>
        <taxon>Dikarya</taxon>
        <taxon>Ascomycota</taxon>
        <taxon>Pezizomycotina</taxon>
        <taxon>Orbiliomycetes</taxon>
        <taxon>Orbiliales</taxon>
        <taxon>Orbiliaceae</taxon>
        <taxon>Orbilia</taxon>
    </lineage>
</organism>